<dbReference type="Pfam" id="PF13855">
    <property type="entry name" value="LRR_8"/>
    <property type="match status" value="1"/>
</dbReference>
<dbReference type="InterPro" id="IPR032675">
    <property type="entry name" value="LRR_dom_sf"/>
</dbReference>
<evidence type="ECO:0000256" key="4">
    <source>
        <dbReference type="ARBA" id="ARBA00023170"/>
    </source>
</evidence>
<dbReference type="InterPro" id="IPR001611">
    <property type="entry name" value="Leu-rich_rpt"/>
</dbReference>
<comment type="caution">
    <text evidence="5">The sequence shown here is derived from an EMBL/GenBank/DDBJ whole genome shotgun (WGS) entry which is preliminary data.</text>
</comment>
<dbReference type="SUPFAM" id="SSF52058">
    <property type="entry name" value="L domain-like"/>
    <property type="match status" value="1"/>
</dbReference>
<keyword evidence="4" id="KW-0675">Receptor</keyword>
<reference evidence="5 6" key="1">
    <citation type="journal article" date="2022" name="Nat. Ecol. Evol.">
        <title>A masculinizing supergene underlies an exaggerated male reproductive morph in a spider.</title>
        <authorList>
            <person name="Hendrickx F."/>
            <person name="De Corte Z."/>
            <person name="Sonet G."/>
            <person name="Van Belleghem S.M."/>
            <person name="Kostlbacher S."/>
            <person name="Vangestel C."/>
        </authorList>
    </citation>
    <scope>NUCLEOTIDE SEQUENCE [LARGE SCALE GENOMIC DNA]</scope>
    <source>
        <strain evidence="5">W744_W776</strain>
    </source>
</reference>
<dbReference type="EMBL" id="JAFNEN010001241">
    <property type="protein sequence ID" value="KAG8174359.1"/>
    <property type="molecule type" value="Genomic_DNA"/>
</dbReference>
<gene>
    <name evidence="5" type="ORF">JTE90_011635</name>
</gene>
<organism evidence="5 6">
    <name type="scientific">Oedothorax gibbosus</name>
    <dbReference type="NCBI Taxonomy" id="931172"/>
    <lineage>
        <taxon>Eukaryota</taxon>
        <taxon>Metazoa</taxon>
        <taxon>Ecdysozoa</taxon>
        <taxon>Arthropoda</taxon>
        <taxon>Chelicerata</taxon>
        <taxon>Arachnida</taxon>
        <taxon>Araneae</taxon>
        <taxon>Araneomorphae</taxon>
        <taxon>Entelegynae</taxon>
        <taxon>Araneoidea</taxon>
        <taxon>Linyphiidae</taxon>
        <taxon>Erigoninae</taxon>
        <taxon>Oedothorax</taxon>
    </lineage>
</organism>
<comment type="similarity">
    <text evidence="1">Belongs to the G-protein coupled receptor 2 family. Adhesion G-protein coupled receptor (ADGR) subfamily.</text>
</comment>
<dbReference type="GO" id="GO:0007166">
    <property type="term" value="P:cell surface receptor signaling pathway"/>
    <property type="evidence" value="ECO:0007669"/>
    <property type="project" value="TreeGrafter"/>
</dbReference>
<dbReference type="PANTHER" id="PTHR45930:SF4">
    <property type="entry name" value="ADHESION G PROTEIN-COUPLED RECEPTOR A3"/>
    <property type="match status" value="1"/>
</dbReference>
<keyword evidence="6" id="KW-1185">Reference proteome</keyword>
<proteinExistence type="inferred from homology"/>
<name>A0AAV6TRM6_9ARAC</name>
<dbReference type="InterPro" id="IPR003591">
    <property type="entry name" value="Leu-rich_rpt_typical-subtyp"/>
</dbReference>
<dbReference type="AlphaFoldDB" id="A0AAV6TRM6"/>
<dbReference type="GO" id="GO:0005886">
    <property type="term" value="C:plasma membrane"/>
    <property type="evidence" value="ECO:0007669"/>
    <property type="project" value="TreeGrafter"/>
</dbReference>
<dbReference type="PANTHER" id="PTHR45930">
    <property type="entry name" value="G-PROTEIN COUPLED RECEPTOR 124-LIKE PROTEIN"/>
    <property type="match status" value="1"/>
</dbReference>
<accession>A0AAV6TRM6</accession>
<evidence type="ECO:0000256" key="1">
    <source>
        <dbReference type="ARBA" id="ARBA00007343"/>
    </source>
</evidence>
<dbReference type="SMART" id="SM00369">
    <property type="entry name" value="LRR_TYP"/>
    <property type="match status" value="2"/>
</dbReference>
<keyword evidence="2" id="KW-0433">Leucine-rich repeat</keyword>
<evidence type="ECO:0000256" key="3">
    <source>
        <dbReference type="ARBA" id="ARBA00022737"/>
    </source>
</evidence>
<dbReference type="Gene3D" id="3.80.10.10">
    <property type="entry name" value="Ribonuclease Inhibitor"/>
    <property type="match status" value="1"/>
</dbReference>
<dbReference type="Proteomes" id="UP000827092">
    <property type="component" value="Unassembled WGS sequence"/>
</dbReference>
<evidence type="ECO:0000313" key="6">
    <source>
        <dbReference type="Proteomes" id="UP000827092"/>
    </source>
</evidence>
<sequence>MFPRGRNKLNAIDLQYNMISTLPNDMFSDMPALKYVYLAGNMIAVLPEATFQPVISQLFHLDVSGNSIKCDCLIAWMLQLKVPFGLRGNCYAPKALRGKEFDQLTRSDLHC</sequence>
<evidence type="ECO:0000256" key="2">
    <source>
        <dbReference type="ARBA" id="ARBA00022614"/>
    </source>
</evidence>
<dbReference type="InterPro" id="IPR051963">
    <property type="entry name" value="Adhesion_GPCR_A"/>
</dbReference>
<evidence type="ECO:0008006" key="7">
    <source>
        <dbReference type="Google" id="ProtNLM"/>
    </source>
</evidence>
<evidence type="ECO:0000313" key="5">
    <source>
        <dbReference type="EMBL" id="KAG8174359.1"/>
    </source>
</evidence>
<keyword evidence="3" id="KW-0677">Repeat</keyword>
<protein>
    <recommendedName>
        <fullName evidence="7">LRRCT domain-containing protein</fullName>
    </recommendedName>
</protein>